<evidence type="ECO:0000313" key="2">
    <source>
        <dbReference type="EMBL" id="TNC06806.1"/>
    </source>
</evidence>
<evidence type="ECO:0000259" key="1">
    <source>
        <dbReference type="Pfam" id="PF01656"/>
    </source>
</evidence>
<dbReference type="PANTHER" id="PTHR13696">
    <property type="entry name" value="P-LOOP CONTAINING NUCLEOSIDE TRIPHOSPHATE HYDROLASE"/>
    <property type="match status" value="1"/>
</dbReference>
<dbReference type="InterPro" id="IPR050678">
    <property type="entry name" value="DNA_Partitioning_ATPase"/>
</dbReference>
<dbReference type="InterPro" id="IPR002586">
    <property type="entry name" value="CobQ/CobB/MinD/ParA_Nub-bd_dom"/>
</dbReference>
<keyword evidence="3" id="KW-1185">Reference proteome</keyword>
<organism evidence="2 3">
    <name type="scientific">Methylobacterium terricola</name>
    <dbReference type="NCBI Taxonomy" id="2583531"/>
    <lineage>
        <taxon>Bacteria</taxon>
        <taxon>Pseudomonadati</taxon>
        <taxon>Pseudomonadota</taxon>
        <taxon>Alphaproteobacteria</taxon>
        <taxon>Hyphomicrobiales</taxon>
        <taxon>Methylobacteriaceae</taxon>
        <taxon>Methylobacterium</taxon>
    </lineage>
</organism>
<sequence length="214" mass="22230">MRTLTLVTQKGGVGKTTLAASLAVAAAQAGEKVVALDLDPQGSLGAWGDTRTADAPAVDRLPAERLGELPAILEALKAEGYTVAILDTAGVSSTGGNLAMQAADLALVPARPSRLDLQATMPTIESLMRLGMRDRFAFALNQCPPGRSSRATEAASGLSMFGVLAEPPLAQRADHQDAIAAGQGVTEFAPDGKAAEEIRALWAWVDRKMKGNRA</sequence>
<protein>
    <submittedName>
        <fullName evidence="2">ParA family protein</fullName>
    </submittedName>
</protein>
<accession>A0A5C4L5V8</accession>
<dbReference type="RefSeq" id="WP_139040409.1">
    <property type="nucleotide sequence ID" value="NZ_VDDA01000044.1"/>
</dbReference>
<evidence type="ECO:0000313" key="3">
    <source>
        <dbReference type="Proteomes" id="UP000305267"/>
    </source>
</evidence>
<dbReference type="EMBL" id="VDDA01000044">
    <property type="protein sequence ID" value="TNC06806.1"/>
    <property type="molecule type" value="Genomic_DNA"/>
</dbReference>
<dbReference type="AlphaFoldDB" id="A0A5C4L5V8"/>
<dbReference type="PIRSF" id="PIRSF009320">
    <property type="entry name" value="Nuc_binding_HP_1000"/>
    <property type="match status" value="1"/>
</dbReference>
<comment type="caution">
    <text evidence="2">The sequence shown here is derived from an EMBL/GenBank/DDBJ whole genome shotgun (WGS) entry which is preliminary data.</text>
</comment>
<name>A0A5C4L5V8_9HYPH</name>
<dbReference type="InterPro" id="IPR027417">
    <property type="entry name" value="P-loop_NTPase"/>
</dbReference>
<feature type="domain" description="CobQ/CobB/MinD/ParA nucleotide binding" evidence="1">
    <location>
        <begin position="5"/>
        <end position="82"/>
    </location>
</feature>
<gene>
    <name evidence="2" type="ORF">FF100_33840</name>
</gene>
<dbReference type="Proteomes" id="UP000305267">
    <property type="component" value="Unassembled WGS sequence"/>
</dbReference>
<proteinExistence type="predicted"/>
<dbReference type="Pfam" id="PF01656">
    <property type="entry name" value="CbiA"/>
    <property type="match status" value="1"/>
</dbReference>
<dbReference type="Gene3D" id="3.40.50.300">
    <property type="entry name" value="P-loop containing nucleotide triphosphate hydrolases"/>
    <property type="match status" value="1"/>
</dbReference>
<dbReference type="CDD" id="cd02042">
    <property type="entry name" value="ParAB_family"/>
    <property type="match status" value="1"/>
</dbReference>
<dbReference type="PANTHER" id="PTHR13696:SF96">
    <property type="entry name" value="COBQ_COBB_MIND_PARA NUCLEOTIDE BINDING DOMAIN-CONTAINING PROTEIN"/>
    <property type="match status" value="1"/>
</dbReference>
<dbReference type="SUPFAM" id="SSF52540">
    <property type="entry name" value="P-loop containing nucleoside triphosphate hydrolases"/>
    <property type="match status" value="1"/>
</dbReference>
<dbReference type="OrthoDB" id="9804460at2"/>
<reference evidence="2 3" key="1">
    <citation type="submission" date="2019-06" db="EMBL/GenBank/DDBJ databases">
        <title>Genome of Methylobacterium sp. 17Sr1-39.</title>
        <authorList>
            <person name="Seo T."/>
        </authorList>
    </citation>
    <scope>NUCLEOTIDE SEQUENCE [LARGE SCALE GENOMIC DNA]</scope>
    <source>
        <strain evidence="2 3">17Sr1-39</strain>
    </source>
</reference>